<dbReference type="RefSeq" id="WP_255932667.1">
    <property type="nucleotide sequence ID" value="NZ_JANFNH010000066.1"/>
</dbReference>
<dbReference type="InterPro" id="IPR029063">
    <property type="entry name" value="SAM-dependent_MTases_sf"/>
</dbReference>
<dbReference type="EMBL" id="JANFNH010000066">
    <property type="protein sequence ID" value="MCQ4046424.1"/>
    <property type="molecule type" value="Genomic_DNA"/>
</dbReference>
<keyword evidence="1 3" id="KW-0489">Methyltransferase</keyword>
<protein>
    <submittedName>
        <fullName evidence="3">SAM-dependent methyltransferase</fullName>
        <ecNumber evidence="3">2.1.1.-</ecNumber>
    </submittedName>
</protein>
<evidence type="ECO:0000313" key="3">
    <source>
        <dbReference type="EMBL" id="MCQ4046424.1"/>
    </source>
</evidence>
<reference evidence="3 4" key="1">
    <citation type="submission" date="2022-06" db="EMBL/GenBank/DDBJ databases">
        <title>Draft genome sequence of type strain Streptomyces rubrisoli DSM 42083.</title>
        <authorList>
            <person name="Duangmal K."/>
            <person name="Klaysubun C."/>
        </authorList>
    </citation>
    <scope>NUCLEOTIDE SEQUENCE [LARGE SCALE GENOMIC DNA]</scope>
    <source>
        <strain evidence="3 4">DSM 42083</strain>
    </source>
</reference>
<dbReference type="Gene3D" id="3.40.50.12710">
    <property type="match status" value="1"/>
</dbReference>
<sequence>MADQATATAYGGAVTTRWQGWRQATETALYGPNGFFHRPEGPAGHFTTSVHASPLYAAAVAELLARVDRALGGPRELALVDVGAGRGELLTGVLERVPAGLAGRLTPYAVERAARPEGLDPRIRWCTEPPRGVTGLLFANEWLDNVPVEVAETDQHGMPRYVLVRAEDGAERHGEPVTGADAEWLDHWWPISGAPGARAEIGRPRDAAWAEAVGSLARGLAVAVDYAHQRATRPPFGTLTGHRAGRAVDPVPDGTCDLTSHVALDACAAAVGDAACLLLSQRDALRALGVGGTRPPLSQASSDPASYVRALAAASQAAELTAAGGLGDFGWLVRPVGIEVEAVFTAAPGS</sequence>
<evidence type="ECO:0000313" key="4">
    <source>
        <dbReference type="Proteomes" id="UP001206206"/>
    </source>
</evidence>
<dbReference type="Pfam" id="PF02636">
    <property type="entry name" value="Methyltransf_28"/>
    <property type="match status" value="1"/>
</dbReference>
<dbReference type="GO" id="GO:0032259">
    <property type="term" value="P:methylation"/>
    <property type="evidence" value="ECO:0007669"/>
    <property type="project" value="UniProtKB-KW"/>
</dbReference>
<evidence type="ECO:0000256" key="1">
    <source>
        <dbReference type="ARBA" id="ARBA00022603"/>
    </source>
</evidence>
<dbReference type="PANTHER" id="PTHR12049">
    <property type="entry name" value="PROTEIN ARGININE METHYLTRANSFERASE NDUFAF7, MITOCHONDRIAL"/>
    <property type="match status" value="1"/>
</dbReference>
<dbReference type="InterPro" id="IPR038375">
    <property type="entry name" value="NDUFAF7_sf"/>
</dbReference>
<dbReference type="EC" id="2.1.1.-" evidence="3"/>
<proteinExistence type="predicted"/>
<dbReference type="SUPFAM" id="SSF53335">
    <property type="entry name" value="S-adenosyl-L-methionine-dependent methyltransferases"/>
    <property type="match status" value="1"/>
</dbReference>
<keyword evidence="2 3" id="KW-0808">Transferase</keyword>
<organism evidence="3 4">
    <name type="scientific">Streptantibioticus rubrisoli</name>
    <dbReference type="NCBI Taxonomy" id="1387313"/>
    <lineage>
        <taxon>Bacteria</taxon>
        <taxon>Bacillati</taxon>
        <taxon>Actinomycetota</taxon>
        <taxon>Actinomycetes</taxon>
        <taxon>Kitasatosporales</taxon>
        <taxon>Streptomycetaceae</taxon>
        <taxon>Streptantibioticus</taxon>
    </lineage>
</organism>
<name>A0ABT1PM51_9ACTN</name>
<keyword evidence="4" id="KW-1185">Reference proteome</keyword>
<dbReference type="PANTHER" id="PTHR12049:SF7">
    <property type="entry name" value="PROTEIN ARGININE METHYLTRANSFERASE NDUFAF7, MITOCHONDRIAL"/>
    <property type="match status" value="1"/>
</dbReference>
<gene>
    <name evidence="3" type="ORF">NON19_31330</name>
</gene>
<dbReference type="InterPro" id="IPR003788">
    <property type="entry name" value="NDUFAF7"/>
</dbReference>
<comment type="caution">
    <text evidence="3">The sequence shown here is derived from an EMBL/GenBank/DDBJ whole genome shotgun (WGS) entry which is preliminary data.</text>
</comment>
<evidence type="ECO:0000256" key="2">
    <source>
        <dbReference type="ARBA" id="ARBA00022679"/>
    </source>
</evidence>
<accession>A0ABT1PM51</accession>
<dbReference type="GO" id="GO:0008168">
    <property type="term" value="F:methyltransferase activity"/>
    <property type="evidence" value="ECO:0007669"/>
    <property type="project" value="UniProtKB-KW"/>
</dbReference>
<dbReference type="Proteomes" id="UP001206206">
    <property type="component" value="Unassembled WGS sequence"/>
</dbReference>